<evidence type="ECO:0000256" key="1">
    <source>
        <dbReference type="SAM" id="Phobius"/>
    </source>
</evidence>
<name>H8I5U8_METCZ</name>
<dbReference type="Proteomes" id="UP000005233">
    <property type="component" value="Chromosome"/>
</dbReference>
<dbReference type="EMBL" id="CP003243">
    <property type="protein sequence ID" value="AFC99765.1"/>
    <property type="molecule type" value="Genomic_DNA"/>
</dbReference>
<keyword evidence="1" id="KW-0812">Transmembrane</keyword>
<keyword evidence="3" id="KW-1185">Reference proteome</keyword>
<dbReference type="eggNOG" id="arCOG11118">
    <property type="taxonomic scope" value="Archaea"/>
</dbReference>
<proteinExistence type="predicted"/>
<keyword evidence="1" id="KW-0472">Membrane</keyword>
<dbReference type="KEGG" id="mez:Mtc_1010"/>
<keyword evidence="1" id="KW-1133">Transmembrane helix</keyword>
<organism evidence="2 3">
    <name type="scientific">Methanocella conradii (strain DSM 24694 / JCM 17849 / CGMCC 1.5162 / HZ254)</name>
    <dbReference type="NCBI Taxonomy" id="1041930"/>
    <lineage>
        <taxon>Archaea</taxon>
        <taxon>Methanobacteriati</taxon>
        <taxon>Methanobacteriota</taxon>
        <taxon>Stenosarchaea group</taxon>
        <taxon>Methanomicrobia</taxon>
        <taxon>Methanocellales</taxon>
        <taxon>Methanocellaceae</taxon>
        <taxon>Methanocella</taxon>
    </lineage>
</organism>
<reference evidence="2 3" key="1">
    <citation type="journal article" date="2012" name="J. Bacteriol.">
        <title>Complete genome sequence of a thermophilic methanogen, Methanocella conradii HZ254, isolated from Chinese rice field soil.</title>
        <authorList>
            <person name="Lu Z."/>
            <person name="Lu Y."/>
        </authorList>
    </citation>
    <scope>NUCLEOTIDE SEQUENCE [LARGE SCALE GENOMIC DNA]</scope>
    <source>
        <strain evidence="3">DSM 24694 / JCM 17849 / CGMCC 1.5162 / HZ254</strain>
    </source>
</reference>
<feature type="transmembrane region" description="Helical" evidence="1">
    <location>
        <begin position="189"/>
        <end position="210"/>
    </location>
</feature>
<protein>
    <submittedName>
        <fullName evidence="2">Uncharacterized protein</fullName>
    </submittedName>
</protein>
<dbReference type="AlphaFoldDB" id="H8I5U8"/>
<dbReference type="HOGENOM" id="CLU_1297486_0_0_2"/>
<accession>H8I5U8</accession>
<gene>
    <name evidence="2" type="ordered locus">Mtc_1010</name>
</gene>
<evidence type="ECO:0000313" key="3">
    <source>
        <dbReference type="Proteomes" id="UP000005233"/>
    </source>
</evidence>
<evidence type="ECO:0000313" key="2">
    <source>
        <dbReference type="EMBL" id="AFC99765.1"/>
    </source>
</evidence>
<sequence length="212" mass="23308">MSVVVVLALIISLFMGMMPMAFSDADDTTTATIPLDQSFYCMRSDVEVHLLYLEVGNHQKGNTYPTTPLDRVKWVRLFYRYENHGDHVEDGYIQPEFYDEQGNQYKLNEGTYTGEDVKPGAMSSLRFVEIPIPKDSNIVKLRFVQGFNNIDFDVPVVVSPTPTPEPTVTPTPIASPTATTGTGGNCLPLLPFAILGMVGLAGLATTKGVIKK</sequence>